<keyword evidence="3" id="KW-1185">Reference proteome</keyword>
<dbReference type="EMBL" id="WJBD01000011">
    <property type="protein sequence ID" value="MBC3888717.1"/>
    <property type="molecule type" value="Genomic_DNA"/>
</dbReference>
<reference evidence="2" key="1">
    <citation type="submission" date="2019-10" db="EMBL/GenBank/DDBJ databases">
        <authorList>
            <person name="Ross D.E."/>
            <person name="Gulliver D."/>
        </authorList>
    </citation>
    <scope>NUCLEOTIDE SEQUENCE</scope>
    <source>
        <strain evidence="2">DER-2019</strain>
    </source>
</reference>
<organism evidence="2 3">
    <name type="scientific">Acetobacterium paludosum</name>
    <dbReference type="NCBI Taxonomy" id="52693"/>
    <lineage>
        <taxon>Bacteria</taxon>
        <taxon>Bacillati</taxon>
        <taxon>Bacillota</taxon>
        <taxon>Clostridia</taxon>
        <taxon>Eubacteriales</taxon>
        <taxon>Eubacteriaceae</taxon>
        <taxon>Acetobacterium</taxon>
    </lineage>
</organism>
<dbReference type="AlphaFoldDB" id="A0A923HX08"/>
<evidence type="ECO:0000313" key="2">
    <source>
        <dbReference type="EMBL" id="MBC3888717.1"/>
    </source>
</evidence>
<protein>
    <recommendedName>
        <fullName evidence="4">DUF4870 domain-containing protein</fullName>
    </recommendedName>
</protein>
<dbReference type="RefSeq" id="WP_148568153.1">
    <property type="nucleotide sequence ID" value="NZ_RXYA01000015.1"/>
</dbReference>
<evidence type="ECO:0008006" key="4">
    <source>
        <dbReference type="Google" id="ProtNLM"/>
    </source>
</evidence>
<keyword evidence="1" id="KW-0812">Transmembrane</keyword>
<keyword evidence="1" id="KW-0472">Membrane</keyword>
<feature type="transmembrane region" description="Helical" evidence="1">
    <location>
        <begin position="78"/>
        <end position="103"/>
    </location>
</feature>
<accession>A0A923HX08</accession>
<feature type="transmembrane region" description="Helical" evidence="1">
    <location>
        <begin position="44"/>
        <end position="66"/>
    </location>
</feature>
<evidence type="ECO:0000313" key="3">
    <source>
        <dbReference type="Proteomes" id="UP000616595"/>
    </source>
</evidence>
<proteinExistence type="predicted"/>
<dbReference type="Proteomes" id="UP000616595">
    <property type="component" value="Unassembled WGS sequence"/>
</dbReference>
<evidence type="ECO:0000256" key="1">
    <source>
        <dbReference type="SAM" id="Phobius"/>
    </source>
</evidence>
<feature type="transmembrane region" description="Helical" evidence="1">
    <location>
        <begin position="12"/>
        <end position="32"/>
    </location>
</feature>
<dbReference type="OrthoDB" id="7595353at2"/>
<sequence length="122" mass="13195">MIDIDKQEAEEGKVISIFAYLGILFLIPLLAGKDNKFAQFHANQGLVLCLASFAMWIVYSILNLLFSPFGILGGILSMIIGLVYLVASLGILALMIIGIINVVNLEAKPLPVLGSITLIKSY</sequence>
<keyword evidence="1" id="KW-1133">Transmembrane helix</keyword>
<comment type="caution">
    <text evidence="2">The sequence shown here is derived from an EMBL/GenBank/DDBJ whole genome shotgun (WGS) entry which is preliminary data.</text>
</comment>
<reference evidence="2" key="2">
    <citation type="submission" date="2020-10" db="EMBL/GenBank/DDBJ databases">
        <title>Comparative genomics of the Acetobacterium genus.</title>
        <authorList>
            <person name="Marshall C."/>
            <person name="May H."/>
            <person name="Norman S."/>
        </authorList>
    </citation>
    <scope>NUCLEOTIDE SEQUENCE</scope>
    <source>
        <strain evidence="2">DER-2019</strain>
    </source>
</reference>
<name>A0A923HX08_9FIRM</name>
<gene>
    <name evidence="2" type="ORF">GH810_10380</name>
</gene>